<evidence type="ECO:0000256" key="5">
    <source>
        <dbReference type="ARBA" id="ARBA00023136"/>
    </source>
</evidence>
<feature type="domain" description="Spore germination protein N-terminal" evidence="10">
    <location>
        <begin position="27"/>
        <end position="199"/>
    </location>
</feature>
<keyword evidence="6" id="KW-0564">Palmitate</keyword>
<dbReference type="GO" id="GO:0009847">
    <property type="term" value="P:spore germination"/>
    <property type="evidence" value="ECO:0007669"/>
    <property type="project" value="InterPro"/>
</dbReference>
<dbReference type="InterPro" id="IPR008844">
    <property type="entry name" value="Spore_GerAC-like"/>
</dbReference>
<evidence type="ECO:0000256" key="8">
    <source>
        <dbReference type="SAM" id="Phobius"/>
    </source>
</evidence>
<dbReference type="GO" id="GO:0016020">
    <property type="term" value="C:membrane"/>
    <property type="evidence" value="ECO:0007669"/>
    <property type="project" value="UniProtKB-SubCell"/>
</dbReference>
<dbReference type="EMBL" id="FMAU01000003">
    <property type="protein sequence ID" value="SCC15794.1"/>
    <property type="molecule type" value="Genomic_DNA"/>
</dbReference>
<keyword evidence="4" id="KW-0732">Signal</keyword>
<dbReference type="InterPro" id="IPR046953">
    <property type="entry name" value="Spore_GerAC-like_C"/>
</dbReference>
<comment type="subcellular location">
    <subcellularLocation>
        <location evidence="1">Membrane</location>
        <topology evidence="1">Lipid-anchor</topology>
    </subcellularLocation>
</comment>
<evidence type="ECO:0000259" key="10">
    <source>
        <dbReference type="Pfam" id="PF25198"/>
    </source>
</evidence>
<dbReference type="InterPro" id="IPR038501">
    <property type="entry name" value="Spore_GerAC_C_sf"/>
</dbReference>
<dbReference type="PANTHER" id="PTHR35789">
    <property type="entry name" value="SPORE GERMINATION PROTEIN B3"/>
    <property type="match status" value="1"/>
</dbReference>
<evidence type="ECO:0000256" key="3">
    <source>
        <dbReference type="ARBA" id="ARBA00022544"/>
    </source>
</evidence>
<dbReference type="PANTHER" id="PTHR35789:SF1">
    <property type="entry name" value="SPORE GERMINATION PROTEIN B3"/>
    <property type="match status" value="1"/>
</dbReference>
<dbReference type="NCBIfam" id="TIGR02887">
    <property type="entry name" value="spore_ger_x_C"/>
    <property type="match status" value="1"/>
</dbReference>
<dbReference type="RefSeq" id="WP_058298877.1">
    <property type="nucleotide sequence ID" value="NZ_FMAU01000003.1"/>
</dbReference>
<reference evidence="12" key="1">
    <citation type="submission" date="2016-08" db="EMBL/GenBank/DDBJ databases">
        <authorList>
            <person name="Varghese N."/>
            <person name="Submissions Spin"/>
        </authorList>
    </citation>
    <scope>NUCLEOTIDE SEQUENCE [LARGE SCALE GENOMIC DNA]</scope>
    <source>
        <strain evidence="12">SGD-1123</strain>
    </source>
</reference>
<dbReference type="OrthoDB" id="9816067at2"/>
<dbReference type="AlphaFoldDB" id="A0A0V8HI37"/>
<dbReference type="Pfam" id="PF05504">
    <property type="entry name" value="Spore_GerAC"/>
    <property type="match status" value="1"/>
</dbReference>
<keyword evidence="8" id="KW-1133">Transmembrane helix</keyword>
<dbReference type="Proteomes" id="UP000181997">
    <property type="component" value="Unassembled WGS sequence"/>
</dbReference>
<proteinExistence type="inferred from homology"/>
<comment type="similarity">
    <text evidence="2">Belongs to the GerABKC lipoprotein family.</text>
</comment>
<dbReference type="InterPro" id="IPR057336">
    <property type="entry name" value="GerAC_N"/>
</dbReference>
<keyword evidence="5 8" id="KW-0472">Membrane</keyword>
<keyword evidence="3" id="KW-0309">Germination</keyword>
<protein>
    <submittedName>
        <fullName evidence="11">Germination protein, Ger(X)C family</fullName>
    </submittedName>
</protein>
<keyword evidence="7" id="KW-0449">Lipoprotein</keyword>
<keyword evidence="8" id="KW-0812">Transmembrane</keyword>
<dbReference type="Gene3D" id="3.30.300.210">
    <property type="entry name" value="Nutrient germinant receptor protein C, domain 3"/>
    <property type="match status" value="1"/>
</dbReference>
<evidence type="ECO:0000256" key="7">
    <source>
        <dbReference type="ARBA" id="ARBA00023288"/>
    </source>
</evidence>
<evidence type="ECO:0000256" key="4">
    <source>
        <dbReference type="ARBA" id="ARBA00022729"/>
    </source>
</evidence>
<evidence type="ECO:0000259" key="9">
    <source>
        <dbReference type="Pfam" id="PF05504"/>
    </source>
</evidence>
<evidence type="ECO:0000313" key="11">
    <source>
        <dbReference type="EMBL" id="SCC15794.1"/>
    </source>
</evidence>
<dbReference type="Pfam" id="PF25198">
    <property type="entry name" value="Spore_GerAC_N"/>
    <property type="match status" value="1"/>
</dbReference>
<name>A0A0V8HI37_9BACI</name>
<accession>A0A0V8HI37</accession>
<evidence type="ECO:0000313" key="12">
    <source>
        <dbReference type="Proteomes" id="UP000181997"/>
    </source>
</evidence>
<evidence type="ECO:0000256" key="6">
    <source>
        <dbReference type="ARBA" id="ARBA00023139"/>
    </source>
</evidence>
<evidence type="ECO:0000256" key="2">
    <source>
        <dbReference type="ARBA" id="ARBA00007886"/>
    </source>
</evidence>
<gene>
    <name evidence="11" type="ORF">GA0061094_2774</name>
</gene>
<feature type="domain" description="Spore germination GerAC-like C-terminal" evidence="9">
    <location>
        <begin position="224"/>
        <end position="385"/>
    </location>
</feature>
<keyword evidence="12" id="KW-1185">Reference proteome</keyword>
<feature type="transmembrane region" description="Helical" evidence="8">
    <location>
        <begin position="6"/>
        <end position="24"/>
    </location>
</feature>
<evidence type="ECO:0000256" key="1">
    <source>
        <dbReference type="ARBA" id="ARBA00004635"/>
    </source>
</evidence>
<sequence>MNLTNFRIIIILLILMGAVIVGYTKSSRLNEVELVSGLGIDKVDDQYSITLQVFNPAANQKNAVDPTGGFTYIQTGRTIPEALMKIKRNTLKEAILDTIQVVIVSEKVAKEEGLNEALDFLVRDPRIPAHINTVLIRNQSPEVFFKLFTPQQKLSSLYTKTMVENSKSSWGNLVNTSSERIKSLLEDKTSDVVIPYVEVHGDIQEGMSKRNIEDFTPATIISLEGLASFKGEKLHSFLTFEESNTLAMIKGIDQTVSISTPCPDGDDHFTIDTIQTSSSLSTLKDPLSYQLKVSIEGNLEESTCSRDLLSQSTKADLERTMEAKIKADIEALIKKVREDGTDIIGLRDTLFREQPEAWKEKQNDEDFFSSADIRTSVDVTFIRFGHTKH</sequence>
<organism evidence="11 12">
    <name type="scientific">[Bacillus] enclensis</name>
    <dbReference type="NCBI Taxonomy" id="1402860"/>
    <lineage>
        <taxon>Bacteria</taxon>
        <taxon>Bacillati</taxon>
        <taxon>Bacillota</taxon>
        <taxon>Bacilli</taxon>
        <taxon>Bacillales</taxon>
        <taxon>Bacillaceae</taxon>
        <taxon>Rossellomorea</taxon>
    </lineage>
</organism>